<dbReference type="RefSeq" id="WP_305027308.1">
    <property type="nucleotide sequence ID" value="NZ_JAUQTA010000001.1"/>
</dbReference>
<organism evidence="10 11">
    <name type="scientific">Nocardioides jiangxiensis</name>
    <dbReference type="NCBI Taxonomy" id="3064524"/>
    <lineage>
        <taxon>Bacteria</taxon>
        <taxon>Bacillati</taxon>
        <taxon>Actinomycetota</taxon>
        <taxon>Actinomycetes</taxon>
        <taxon>Propionibacteriales</taxon>
        <taxon>Nocardioidaceae</taxon>
        <taxon>Nocardioides</taxon>
    </lineage>
</organism>
<protein>
    <submittedName>
        <fullName evidence="10">Diacylglycerol kinase family protein</fullName>
    </submittedName>
</protein>
<dbReference type="Pfam" id="PF00781">
    <property type="entry name" value="DAGK_cat"/>
    <property type="match status" value="1"/>
</dbReference>
<evidence type="ECO:0000256" key="8">
    <source>
        <dbReference type="ARBA" id="ARBA00023264"/>
    </source>
</evidence>
<keyword evidence="4" id="KW-0547">Nucleotide-binding</keyword>
<keyword evidence="6" id="KW-0067">ATP-binding</keyword>
<keyword evidence="7" id="KW-0594">Phospholipid biosynthesis</keyword>
<dbReference type="PROSITE" id="PS50146">
    <property type="entry name" value="DAGK"/>
    <property type="match status" value="1"/>
</dbReference>
<dbReference type="InterPro" id="IPR045540">
    <property type="entry name" value="YegS/DAGK_C"/>
</dbReference>
<dbReference type="Pfam" id="PF19279">
    <property type="entry name" value="YegS_C"/>
    <property type="match status" value="1"/>
</dbReference>
<dbReference type="PANTHER" id="PTHR12358:SF106">
    <property type="entry name" value="LIPID KINASE YEGS"/>
    <property type="match status" value="1"/>
</dbReference>
<keyword evidence="8" id="KW-1208">Phospholipid metabolism</keyword>
<dbReference type="Proteomes" id="UP001233314">
    <property type="component" value="Unassembled WGS sequence"/>
</dbReference>
<dbReference type="Gene3D" id="2.60.200.40">
    <property type="match status" value="1"/>
</dbReference>
<dbReference type="EMBL" id="JAUQTA010000001">
    <property type="protein sequence ID" value="MDO7867928.1"/>
    <property type="molecule type" value="Genomic_DNA"/>
</dbReference>
<keyword evidence="11" id="KW-1185">Reference proteome</keyword>
<keyword evidence="7" id="KW-0444">Lipid biosynthesis</keyword>
<dbReference type="InterPro" id="IPR050187">
    <property type="entry name" value="Lipid_Phosphate_FormReg"/>
</dbReference>
<accession>A0ABT9B112</accession>
<keyword evidence="3" id="KW-0808">Transferase</keyword>
<evidence type="ECO:0000313" key="11">
    <source>
        <dbReference type="Proteomes" id="UP001233314"/>
    </source>
</evidence>
<evidence type="ECO:0000256" key="5">
    <source>
        <dbReference type="ARBA" id="ARBA00022777"/>
    </source>
</evidence>
<name>A0ABT9B112_9ACTN</name>
<dbReference type="PANTHER" id="PTHR12358">
    <property type="entry name" value="SPHINGOSINE KINASE"/>
    <property type="match status" value="1"/>
</dbReference>
<evidence type="ECO:0000259" key="9">
    <source>
        <dbReference type="PROSITE" id="PS50146"/>
    </source>
</evidence>
<reference evidence="10 11" key="1">
    <citation type="submission" date="2023-07" db="EMBL/GenBank/DDBJ databases">
        <title>Nocardioides sp. nov WY-20 isolated from soil.</title>
        <authorList>
            <person name="Liu B."/>
            <person name="Wan Y."/>
        </authorList>
    </citation>
    <scope>NUCLEOTIDE SEQUENCE [LARGE SCALE GENOMIC DNA]</scope>
    <source>
        <strain evidence="10 11">WY-20</strain>
    </source>
</reference>
<evidence type="ECO:0000256" key="7">
    <source>
        <dbReference type="ARBA" id="ARBA00023209"/>
    </source>
</evidence>
<gene>
    <name evidence="10" type="ORF">Q5722_06055</name>
</gene>
<sequence length="298" mass="30102">MTSLLVVANAAAGTADRATLDRALLVLGKGAAVELVTTASPDELDAVLATAGDRIVVVAGGDGSLHAVVSALHSRGDLAGRTLGLLPLGTGNDFARGTGVPLDIEEAARTLLSGTPTPVALLVDDRGEVVVNNVHAGAGAAASRIGAAAKERLGTVGLGRLGYPLGALVTAVRPPTVRLRVVVDDQVLADPAEPTLMVALGNGPRVGGGAPINPDADPEDGVVDVVLTKPLGPLSRIGYAAQLAVGRHPGNDRVVHVTGRTVTVRGEGFWCSADGELEGPVTARTWRIVPSAYSLLLP</sequence>
<evidence type="ECO:0000256" key="3">
    <source>
        <dbReference type="ARBA" id="ARBA00022679"/>
    </source>
</evidence>
<keyword evidence="5 10" id="KW-0418">Kinase</keyword>
<dbReference type="SMART" id="SM00046">
    <property type="entry name" value="DAGKc"/>
    <property type="match status" value="1"/>
</dbReference>
<evidence type="ECO:0000313" key="10">
    <source>
        <dbReference type="EMBL" id="MDO7867928.1"/>
    </source>
</evidence>
<dbReference type="InterPro" id="IPR017438">
    <property type="entry name" value="ATP-NAD_kinase_N"/>
</dbReference>
<comment type="caution">
    <text evidence="10">The sequence shown here is derived from an EMBL/GenBank/DDBJ whole genome shotgun (WGS) entry which is preliminary data.</text>
</comment>
<evidence type="ECO:0000256" key="6">
    <source>
        <dbReference type="ARBA" id="ARBA00022840"/>
    </source>
</evidence>
<dbReference type="SUPFAM" id="SSF111331">
    <property type="entry name" value="NAD kinase/diacylglycerol kinase-like"/>
    <property type="match status" value="1"/>
</dbReference>
<comment type="cofactor">
    <cofactor evidence="1">
        <name>Mg(2+)</name>
        <dbReference type="ChEBI" id="CHEBI:18420"/>
    </cofactor>
</comment>
<evidence type="ECO:0000256" key="2">
    <source>
        <dbReference type="ARBA" id="ARBA00005983"/>
    </source>
</evidence>
<proteinExistence type="inferred from homology"/>
<dbReference type="InterPro" id="IPR016064">
    <property type="entry name" value="NAD/diacylglycerol_kinase_sf"/>
</dbReference>
<dbReference type="InterPro" id="IPR001206">
    <property type="entry name" value="Diacylglycerol_kinase_cat_dom"/>
</dbReference>
<evidence type="ECO:0000256" key="1">
    <source>
        <dbReference type="ARBA" id="ARBA00001946"/>
    </source>
</evidence>
<keyword evidence="7" id="KW-0443">Lipid metabolism</keyword>
<comment type="similarity">
    <text evidence="2">Belongs to the diacylglycerol/lipid kinase family.</text>
</comment>
<dbReference type="GO" id="GO:0016301">
    <property type="term" value="F:kinase activity"/>
    <property type="evidence" value="ECO:0007669"/>
    <property type="project" value="UniProtKB-KW"/>
</dbReference>
<dbReference type="Gene3D" id="3.40.50.10330">
    <property type="entry name" value="Probable inorganic polyphosphate/atp-NAD kinase, domain 1"/>
    <property type="match status" value="1"/>
</dbReference>
<evidence type="ECO:0000256" key="4">
    <source>
        <dbReference type="ARBA" id="ARBA00022741"/>
    </source>
</evidence>
<feature type="domain" description="DAGKc" evidence="9">
    <location>
        <begin position="1"/>
        <end position="133"/>
    </location>
</feature>